<comment type="catalytic activity">
    <reaction evidence="1">
        <text>[E2 ubiquitin-conjugating enzyme]-S-ubiquitinyl-L-cysteine + [acceptor protein]-L-lysine = [E2 ubiquitin-conjugating enzyme]-L-cysteine + [acceptor protein]-N(6)-ubiquitinyl-L-lysine.</text>
        <dbReference type="EC" id="2.3.2.31"/>
    </reaction>
</comment>
<dbReference type="Gene3D" id="1.20.120.1750">
    <property type="match status" value="1"/>
</dbReference>
<keyword evidence="3" id="KW-0808">Transferase</keyword>
<dbReference type="AlphaFoldDB" id="A0A090L1D8"/>
<dbReference type="EC" id="2.3.2.31" evidence="2"/>
<evidence type="ECO:0000256" key="4">
    <source>
        <dbReference type="ARBA" id="ARBA00022723"/>
    </source>
</evidence>
<sequence>MSESDYSYNSDDDDNYYYSNNDYDLDLDVVEEVNEEDLKDLSKAIDAETITKDDVVEIIESNVESVKCQISGVFTTDQIRHLLFRTKFNNEEVIKKLKDNPDSFLIDHKLLPMEDDVRKCKRIKKNETLNDGAFNSTECLICCSQFDLKEHMKLKSNCKHCFCKSCWFNHIKNQVDMNNAANITLSQVTKDNNKISFELYNNYMKTLCNEYIEVHPKMIKCPGTDCLSVIFAENASYKEFHAPANCSNMIKWKRKCEDDSETSNYIRAHTKECPKCHTTIEKNGGCNHMTCKFCNNEFCYVCLGQWKEHGTSYYNCSKYNDDMRAKTEKNISKAASELKKYLHYFGRWDNHLKSLKLEEELREKIKERINEKINKNEGTWIDWQYLYEAAEVLTKCRFTLMHCYPEAYYFTENSPEKELFEYQLNMFEKAVEDLSCLCMAIAERNRKAVISEYYKKFK</sequence>
<evidence type="ECO:0000313" key="13">
    <source>
        <dbReference type="WormBase" id="SRAE_1000177700"/>
    </source>
</evidence>
<dbReference type="Pfam" id="PF19422">
    <property type="entry name" value="Ariadne"/>
    <property type="match status" value="1"/>
</dbReference>
<dbReference type="RefSeq" id="XP_024502718.1">
    <property type="nucleotide sequence ID" value="XM_024648773.1"/>
</dbReference>
<keyword evidence="11" id="KW-1185">Reference proteome</keyword>
<dbReference type="CTD" id="36375881"/>
<gene>
    <name evidence="10 12 13" type="ORF">SRAE_1000177700</name>
</gene>
<dbReference type="InterPro" id="IPR045840">
    <property type="entry name" value="Ariadne"/>
</dbReference>
<keyword evidence="6" id="KW-0863">Zinc-finger</keyword>
<keyword evidence="8" id="KW-0862">Zinc</keyword>
<evidence type="ECO:0000259" key="9">
    <source>
        <dbReference type="PROSITE" id="PS51873"/>
    </source>
</evidence>
<dbReference type="SMART" id="SM00647">
    <property type="entry name" value="IBR"/>
    <property type="match status" value="1"/>
</dbReference>
<keyword evidence="5" id="KW-0677">Repeat</keyword>
<dbReference type="eggNOG" id="KOG1812">
    <property type="taxonomic scope" value="Eukaryota"/>
</dbReference>
<dbReference type="FunFam" id="1.20.120.1750:FF:000002">
    <property type="entry name" value="RBR-type E3 ubiquitin transferase"/>
    <property type="match status" value="1"/>
</dbReference>
<reference evidence="12" key="2">
    <citation type="submission" date="2020-12" db="UniProtKB">
        <authorList>
            <consortium name="WormBaseParasite"/>
        </authorList>
    </citation>
    <scope>IDENTIFICATION</scope>
</reference>
<evidence type="ECO:0000256" key="7">
    <source>
        <dbReference type="ARBA" id="ARBA00022786"/>
    </source>
</evidence>
<protein>
    <recommendedName>
        <fullName evidence="2">RBR-type E3 ubiquitin transferase</fullName>
        <ecNumber evidence="2">2.3.2.31</ecNumber>
    </recommendedName>
</protein>
<dbReference type="PROSITE" id="PS51873">
    <property type="entry name" value="TRIAD"/>
    <property type="match status" value="1"/>
</dbReference>
<evidence type="ECO:0000256" key="1">
    <source>
        <dbReference type="ARBA" id="ARBA00001798"/>
    </source>
</evidence>
<dbReference type="STRING" id="34506.A0A090L1D8"/>
<dbReference type="GeneID" id="36375881"/>
<evidence type="ECO:0000256" key="8">
    <source>
        <dbReference type="ARBA" id="ARBA00022833"/>
    </source>
</evidence>
<reference evidence="10 11" key="1">
    <citation type="submission" date="2014-09" db="EMBL/GenBank/DDBJ databases">
        <authorList>
            <person name="Martin A.A."/>
        </authorList>
    </citation>
    <scope>NUCLEOTIDE SEQUENCE</scope>
    <source>
        <strain evidence="11">ED321</strain>
        <strain evidence="10">ED321 Heterogonic</strain>
    </source>
</reference>
<dbReference type="PANTHER" id="PTHR11685">
    <property type="entry name" value="RBR FAMILY RING FINGER AND IBR DOMAIN-CONTAINING"/>
    <property type="match status" value="1"/>
</dbReference>
<proteinExistence type="predicted"/>
<dbReference type="EMBL" id="LN609528">
    <property type="protein sequence ID" value="CEF63516.1"/>
    <property type="molecule type" value="Genomic_DNA"/>
</dbReference>
<dbReference type="InterPro" id="IPR013083">
    <property type="entry name" value="Znf_RING/FYVE/PHD"/>
</dbReference>
<evidence type="ECO:0000256" key="6">
    <source>
        <dbReference type="ARBA" id="ARBA00022771"/>
    </source>
</evidence>
<dbReference type="Gene3D" id="3.30.40.10">
    <property type="entry name" value="Zinc/RING finger domain, C3HC4 (zinc finger)"/>
    <property type="match status" value="1"/>
</dbReference>
<name>A0A090L1D8_STRRB</name>
<dbReference type="OrthoDB" id="10009520at2759"/>
<evidence type="ECO:0000313" key="10">
    <source>
        <dbReference type="EMBL" id="CEF63516.1"/>
    </source>
</evidence>
<dbReference type="WBParaSite" id="SRAE_1000177700.1">
    <property type="protein sequence ID" value="SRAE_1000177700.1"/>
    <property type="gene ID" value="WBGene00258386"/>
</dbReference>
<keyword evidence="7" id="KW-0833">Ubl conjugation pathway</keyword>
<dbReference type="Proteomes" id="UP000035682">
    <property type="component" value="Unplaced"/>
</dbReference>
<evidence type="ECO:0000256" key="2">
    <source>
        <dbReference type="ARBA" id="ARBA00012251"/>
    </source>
</evidence>
<keyword evidence="4" id="KW-0479">Metal-binding</keyword>
<evidence type="ECO:0000313" key="11">
    <source>
        <dbReference type="Proteomes" id="UP000035682"/>
    </source>
</evidence>
<evidence type="ECO:0000313" key="12">
    <source>
        <dbReference type="WBParaSite" id="SRAE_1000177700.1"/>
    </source>
</evidence>
<dbReference type="InterPro" id="IPR031127">
    <property type="entry name" value="E3_UB_ligase_RBR"/>
</dbReference>
<organism evidence="10">
    <name type="scientific">Strongyloides ratti</name>
    <name type="common">Parasitic roundworm</name>
    <dbReference type="NCBI Taxonomy" id="34506"/>
    <lineage>
        <taxon>Eukaryota</taxon>
        <taxon>Metazoa</taxon>
        <taxon>Ecdysozoa</taxon>
        <taxon>Nematoda</taxon>
        <taxon>Chromadorea</taxon>
        <taxon>Rhabditida</taxon>
        <taxon>Tylenchina</taxon>
        <taxon>Panagrolaimomorpha</taxon>
        <taxon>Strongyloidoidea</taxon>
        <taxon>Strongyloididae</taxon>
        <taxon>Strongyloides</taxon>
    </lineage>
</organism>
<evidence type="ECO:0000256" key="3">
    <source>
        <dbReference type="ARBA" id="ARBA00022679"/>
    </source>
</evidence>
<feature type="domain" description="RING-type" evidence="9">
    <location>
        <begin position="135"/>
        <end position="320"/>
    </location>
</feature>
<dbReference type="SUPFAM" id="SSF57850">
    <property type="entry name" value="RING/U-box"/>
    <property type="match status" value="2"/>
</dbReference>
<dbReference type="GO" id="GO:0061630">
    <property type="term" value="F:ubiquitin protein ligase activity"/>
    <property type="evidence" value="ECO:0007669"/>
    <property type="project" value="UniProtKB-EC"/>
</dbReference>
<dbReference type="Pfam" id="PF22191">
    <property type="entry name" value="IBR_1"/>
    <property type="match status" value="1"/>
</dbReference>
<dbReference type="OMA" id="CGRERHE"/>
<dbReference type="WormBase" id="SRAE_1000177700">
    <property type="protein sequence ID" value="SRP03429"/>
    <property type="gene ID" value="WBGene00258386"/>
</dbReference>
<dbReference type="InterPro" id="IPR002867">
    <property type="entry name" value="IBR_dom"/>
</dbReference>
<dbReference type="InterPro" id="IPR044066">
    <property type="entry name" value="TRIAD_supradom"/>
</dbReference>
<dbReference type="GO" id="GO:0008270">
    <property type="term" value="F:zinc ion binding"/>
    <property type="evidence" value="ECO:0007669"/>
    <property type="project" value="UniProtKB-KW"/>
</dbReference>
<evidence type="ECO:0000256" key="5">
    <source>
        <dbReference type="ARBA" id="ARBA00022737"/>
    </source>
</evidence>
<dbReference type="GO" id="GO:0016567">
    <property type="term" value="P:protein ubiquitination"/>
    <property type="evidence" value="ECO:0007669"/>
    <property type="project" value="InterPro"/>
</dbReference>
<accession>A0A090L1D8</accession>